<protein>
    <submittedName>
        <fullName evidence="3">RHS repeat-associated core domain-containing protein</fullName>
    </submittedName>
</protein>
<evidence type="ECO:0000256" key="1">
    <source>
        <dbReference type="ARBA" id="ARBA00022737"/>
    </source>
</evidence>
<dbReference type="InterPro" id="IPR056823">
    <property type="entry name" value="TEN-like_YD-shell"/>
</dbReference>
<dbReference type="InterPro" id="IPR022385">
    <property type="entry name" value="Rhs_assc_core"/>
</dbReference>
<dbReference type="Proteomes" id="UP000654482">
    <property type="component" value="Unassembled WGS sequence"/>
</dbReference>
<keyword evidence="4" id="KW-1185">Reference proteome</keyword>
<keyword evidence="1" id="KW-0677">Repeat</keyword>
<evidence type="ECO:0000259" key="2">
    <source>
        <dbReference type="Pfam" id="PF25023"/>
    </source>
</evidence>
<sequence length="468" mass="51797">MRYEYDDLYRLISEEVVGGDTTTYTYDDVGNRLSKTVNGTITNTYTYDDNDLLKVEIAGGDTIEYKYDKNGNLTERKENDVVTATYVWDDQNRMVQAQTDAGTVTYKYDDDNIRVSETVGGTTKSYVLDKNRPYAQVLAEYEDGNLDASYTYGLDLIEQERDGNESYYSVDGLGSTRGLTDENGTVTDTYTYDAYGEGVSEVGDTENDYRFAGEQFDGTLGQYYLRQRYYDPSSGRFTRRDTYEGNNLDPVSLHKYIYANADPVNGIDPSGFATLAEINASSSISEQLDAVNTASVTTTTQTVSTNLLKSGALAPETIQAMVSKGLLTRSSPAVQKVIQATIQASDDVLIRAWTNGAKGAQQHFFQRMISQPSRFVEVARRLGQPAFKYSAEGFKKFTTLAQELAKTPVGRSSFGQVFRKNGTTFVRTKIVNGNSTLLGHLDEGVQIVTKGGKLKTFRDASGQVLKSL</sequence>
<accession>A0A8J7E0L2</accession>
<dbReference type="EMBL" id="JADEWZ010000042">
    <property type="protein sequence ID" value="MBE9118291.1"/>
    <property type="molecule type" value="Genomic_DNA"/>
</dbReference>
<dbReference type="InterPro" id="IPR050708">
    <property type="entry name" value="T6SS_VgrG/RHS"/>
</dbReference>
<dbReference type="AlphaFoldDB" id="A0A8J7E0L2"/>
<evidence type="ECO:0000313" key="4">
    <source>
        <dbReference type="Proteomes" id="UP000654482"/>
    </source>
</evidence>
<reference evidence="3" key="1">
    <citation type="submission" date="2020-10" db="EMBL/GenBank/DDBJ databases">
        <authorList>
            <person name="Castelo-Branco R."/>
            <person name="Eusebio N."/>
            <person name="Adriana R."/>
            <person name="Vieira A."/>
            <person name="Brugerolle De Fraissinette N."/>
            <person name="Rezende De Castro R."/>
            <person name="Schneider M.P."/>
            <person name="Vasconcelos V."/>
            <person name="Leao P.N."/>
        </authorList>
    </citation>
    <scope>NUCLEOTIDE SEQUENCE</scope>
    <source>
        <strain evidence="3">LEGE 07157</strain>
    </source>
</reference>
<evidence type="ECO:0000313" key="3">
    <source>
        <dbReference type="EMBL" id="MBE9118291.1"/>
    </source>
</evidence>
<proteinExistence type="predicted"/>
<dbReference type="InterPro" id="IPR006530">
    <property type="entry name" value="YD"/>
</dbReference>
<dbReference type="PANTHER" id="PTHR32305:SF15">
    <property type="entry name" value="PROTEIN RHSA-RELATED"/>
    <property type="match status" value="1"/>
</dbReference>
<dbReference type="RefSeq" id="WP_194031378.1">
    <property type="nucleotide sequence ID" value="NZ_JADEWZ010000042.1"/>
</dbReference>
<dbReference type="NCBIfam" id="TIGR01643">
    <property type="entry name" value="YD_repeat_2x"/>
    <property type="match status" value="2"/>
</dbReference>
<dbReference type="NCBIfam" id="TIGR03696">
    <property type="entry name" value="Rhs_assc_core"/>
    <property type="match status" value="1"/>
</dbReference>
<gene>
    <name evidence="3" type="ORF">IQ249_20575</name>
</gene>
<dbReference type="PANTHER" id="PTHR32305">
    <property type="match status" value="1"/>
</dbReference>
<organism evidence="3 4">
    <name type="scientific">Lusitaniella coriacea LEGE 07157</name>
    <dbReference type="NCBI Taxonomy" id="945747"/>
    <lineage>
        <taxon>Bacteria</taxon>
        <taxon>Bacillati</taxon>
        <taxon>Cyanobacteriota</taxon>
        <taxon>Cyanophyceae</taxon>
        <taxon>Spirulinales</taxon>
        <taxon>Lusitaniellaceae</taxon>
        <taxon>Lusitaniella</taxon>
    </lineage>
</organism>
<dbReference type="Gene3D" id="2.180.10.10">
    <property type="entry name" value="RHS repeat-associated core"/>
    <property type="match status" value="1"/>
</dbReference>
<name>A0A8J7E0L2_9CYAN</name>
<feature type="domain" description="Teneurin-like YD-shell" evidence="2">
    <location>
        <begin position="1"/>
        <end position="264"/>
    </location>
</feature>
<dbReference type="Pfam" id="PF25023">
    <property type="entry name" value="TEN_YD-shell"/>
    <property type="match status" value="1"/>
</dbReference>
<comment type="caution">
    <text evidence="3">The sequence shown here is derived from an EMBL/GenBank/DDBJ whole genome shotgun (WGS) entry which is preliminary data.</text>
</comment>